<gene>
    <name evidence="1" type="ORF">METZ01_LOCUS68378</name>
</gene>
<sequence>MISTIILTGSCPRCGTGTLTNDEDMFGVRLFCIMCGHNRDLGKLPIKVRNIRDLVLAVLESDRIALQKQRTATYPASLFG</sequence>
<accession>A0A381TIC9</accession>
<organism evidence="1">
    <name type="scientific">marine metagenome</name>
    <dbReference type="NCBI Taxonomy" id="408172"/>
    <lineage>
        <taxon>unclassified sequences</taxon>
        <taxon>metagenomes</taxon>
        <taxon>ecological metagenomes</taxon>
    </lineage>
</organism>
<protein>
    <submittedName>
        <fullName evidence="1">Uncharacterized protein</fullName>
    </submittedName>
</protein>
<reference evidence="1" key="1">
    <citation type="submission" date="2018-05" db="EMBL/GenBank/DDBJ databases">
        <authorList>
            <person name="Lanie J.A."/>
            <person name="Ng W.-L."/>
            <person name="Kazmierczak K.M."/>
            <person name="Andrzejewski T.M."/>
            <person name="Davidsen T.M."/>
            <person name="Wayne K.J."/>
            <person name="Tettelin H."/>
            <person name="Glass J.I."/>
            <person name="Rusch D."/>
            <person name="Podicherti R."/>
            <person name="Tsui H.-C.T."/>
            <person name="Winkler M.E."/>
        </authorList>
    </citation>
    <scope>NUCLEOTIDE SEQUENCE</scope>
</reference>
<evidence type="ECO:0000313" key="1">
    <source>
        <dbReference type="EMBL" id="SVA15524.1"/>
    </source>
</evidence>
<dbReference type="EMBL" id="UINC01004598">
    <property type="protein sequence ID" value="SVA15524.1"/>
    <property type="molecule type" value="Genomic_DNA"/>
</dbReference>
<name>A0A381TIC9_9ZZZZ</name>
<dbReference type="AlphaFoldDB" id="A0A381TIC9"/>
<proteinExistence type="predicted"/>